<feature type="compositionally biased region" description="Basic and acidic residues" evidence="1">
    <location>
        <begin position="75"/>
        <end position="87"/>
    </location>
</feature>
<dbReference type="Proteomes" id="UP000182160">
    <property type="component" value="Unassembled WGS sequence"/>
</dbReference>
<dbReference type="RefSeq" id="WP_074788131.1">
    <property type="nucleotide sequence ID" value="NZ_FOBO01000024.1"/>
</dbReference>
<evidence type="ECO:0000313" key="3">
    <source>
        <dbReference type="Proteomes" id="UP000182160"/>
    </source>
</evidence>
<name>A0A1H8IL18_9RHOB</name>
<evidence type="ECO:0000313" key="2">
    <source>
        <dbReference type="EMBL" id="SEN69042.1"/>
    </source>
</evidence>
<sequence length="124" mass="13245">MKHREKPVTSSSPESQKVTDDPNNHSNKKPALDEPNAADDSGKKIDRPGFDFGGSSGDTHAGTGLGLGNDAFDTPGDRRLPGRRPDNKLTIPRWGGPELHGKQTPAKKPSGQEIPSAQKPKTDD</sequence>
<dbReference type="AlphaFoldDB" id="A0A1H8IL18"/>
<feature type="compositionally biased region" description="Basic and acidic residues" evidence="1">
    <location>
        <begin position="40"/>
        <end position="49"/>
    </location>
</feature>
<gene>
    <name evidence="2" type="ORF">SAMN04488077_12422</name>
</gene>
<evidence type="ECO:0000256" key="1">
    <source>
        <dbReference type="SAM" id="MobiDB-lite"/>
    </source>
</evidence>
<accession>A0A1H8IL18</accession>
<protein>
    <submittedName>
        <fullName evidence="2">Uncharacterized protein</fullName>
    </submittedName>
</protein>
<proteinExistence type="predicted"/>
<reference evidence="2 3" key="1">
    <citation type="submission" date="2016-10" db="EMBL/GenBank/DDBJ databases">
        <authorList>
            <person name="de Groot N.N."/>
        </authorList>
    </citation>
    <scope>NUCLEOTIDE SEQUENCE [LARGE SCALE GENOMIC DNA]</scope>
    <source>
        <strain evidence="2 3">DSM 11457</strain>
    </source>
</reference>
<organism evidence="2 3">
    <name type="scientific">Roseovarius tolerans</name>
    <dbReference type="NCBI Taxonomy" id="74031"/>
    <lineage>
        <taxon>Bacteria</taxon>
        <taxon>Pseudomonadati</taxon>
        <taxon>Pseudomonadota</taxon>
        <taxon>Alphaproteobacteria</taxon>
        <taxon>Rhodobacterales</taxon>
        <taxon>Roseobacteraceae</taxon>
        <taxon>Roseovarius</taxon>
    </lineage>
</organism>
<feature type="region of interest" description="Disordered" evidence="1">
    <location>
        <begin position="1"/>
        <end position="124"/>
    </location>
</feature>
<dbReference type="EMBL" id="FOBO01000024">
    <property type="protein sequence ID" value="SEN69042.1"/>
    <property type="molecule type" value="Genomic_DNA"/>
</dbReference>